<gene>
    <name evidence="2" type="ORF">H6F44_03450</name>
</gene>
<dbReference type="InterPro" id="IPR043519">
    <property type="entry name" value="NT_sf"/>
</dbReference>
<dbReference type="RefSeq" id="WP_190349523.1">
    <property type="nucleotide sequence ID" value="NZ_JACJPY010000006.1"/>
</dbReference>
<dbReference type="CDD" id="cd05403">
    <property type="entry name" value="NT_KNTase_like"/>
    <property type="match status" value="1"/>
</dbReference>
<dbReference type="EMBL" id="JACJPY010000006">
    <property type="protein sequence ID" value="MBD2149185.1"/>
    <property type="molecule type" value="Genomic_DNA"/>
</dbReference>
<keyword evidence="3" id="KW-1185">Reference proteome</keyword>
<dbReference type="SUPFAM" id="SSF81301">
    <property type="entry name" value="Nucleotidyltransferase"/>
    <property type="match status" value="1"/>
</dbReference>
<dbReference type="AlphaFoldDB" id="A0A926USE2"/>
<evidence type="ECO:0000259" key="1">
    <source>
        <dbReference type="Pfam" id="PF18765"/>
    </source>
</evidence>
<evidence type="ECO:0000313" key="3">
    <source>
        <dbReference type="Proteomes" id="UP000631421"/>
    </source>
</evidence>
<dbReference type="InterPro" id="IPR052548">
    <property type="entry name" value="Type_VII_TA_antitoxin"/>
</dbReference>
<comment type="caution">
    <text evidence="2">The sequence shown here is derived from an EMBL/GenBank/DDBJ whole genome shotgun (WGS) entry which is preliminary data.</text>
</comment>
<dbReference type="Pfam" id="PF18765">
    <property type="entry name" value="Polbeta"/>
    <property type="match status" value="1"/>
</dbReference>
<reference evidence="2" key="2">
    <citation type="submission" date="2020-08" db="EMBL/GenBank/DDBJ databases">
        <authorList>
            <person name="Chen M."/>
            <person name="Teng W."/>
            <person name="Zhao L."/>
            <person name="Hu C."/>
            <person name="Zhou Y."/>
            <person name="Han B."/>
            <person name="Song L."/>
            <person name="Shu W."/>
        </authorList>
    </citation>
    <scope>NUCLEOTIDE SEQUENCE</scope>
    <source>
        <strain evidence="2">FACHB-1277</strain>
    </source>
</reference>
<protein>
    <submittedName>
        <fullName evidence="2">Nucleotidyltransferase domain-containing protein</fullName>
    </submittedName>
</protein>
<dbReference type="Gene3D" id="3.30.460.10">
    <property type="entry name" value="Beta Polymerase, domain 2"/>
    <property type="match status" value="1"/>
</dbReference>
<dbReference type="Proteomes" id="UP000631421">
    <property type="component" value="Unassembled WGS sequence"/>
</dbReference>
<reference evidence="2" key="1">
    <citation type="journal article" date="2015" name="ISME J.">
        <title>Draft Genome Sequence of Streptomyces incarnatus NRRL8089, which Produces the Nucleoside Antibiotic Sinefungin.</title>
        <authorList>
            <person name="Oshima K."/>
            <person name="Hattori M."/>
            <person name="Shimizu H."/>
            <person name="Fukuda K."/>
            <person name="Nemoto M."/>
            <person name="Inagaki K."/>
            <person name="Tamura T."/>
        </authorList>
    </citation>
    <scope>NUCLEOTIDE SEQUENCE</scope>
    <source>
        <strain evidence="2">FACHB-1277</strain>
    </source>
</reference>
<accession>A0A926USE2</accession>
<dbReference type="InterPro" id="IPR041633">
    <property type="entry name" value="Polbeta"/>
</dbReference>
<proteinExistence type="predicted"/>
<evidence type="ECO:0000313" key="2">
    <source>
        <dbReference type="EMBL" id="MBD2149185.1"/>
    </source>
</evidence>
<sequence length="126" mass="14396">MNQFGLKPEVIIQINQIFAEYPEISKVILYGSRAKGNYKNGSDIDLTLISDRLNHRQLLQIQNQIDDLLLPYSIDLSIFSSIDNLHLIEHINRVGITFYERTIPESTISPKISPLPFITPNAGRLF</sequence>
<organism evidence="2 3">
    <name type="scientific">Pseudanabaena cinerea FACHB-1277</name>
    <dbReference type="NCBI Taxonomy" id="2949581"/>
    <lineage>
        <taxon>Bacteria</taxon>
        <taxon>Bacillati</taxon>
        <taxon>Cyanobacteriota</taxon>
        <taxon>Cyanophyceae</taxon>
        <taxon>Pseudanabaenales</taxon>
        <taxon>Pseudanabaenaceae</taxon>
        <taxon>Pseudanabaena</taxon>
        <taxon>Pseudanabaena cinerea</taxon>
    </lineage>
</organism>
<feature type="domain" description="Polymerase beta nucleotidyltransferase" evidence="1">
    <location>
        <begin position="13"/>
        <end position="101"/>
    </location>
</feature>
<name>A0A926USE2_9CYAN</name>
<dbReference type="PANTHER" id="PTHR33933:SF1">
    <property type="entry name" value="PROTEIN ADENYLYLTRANSFERASE MNTA-RELATED"/>
    <property type="match status" value="1"/>
</dbReference>
<dbReference type="PANTHER" id="PTHR33933">
    <property type="entry name" value="NUCLEOTIDYLTRANSFERASE"/>
    <property type="match status" value="1"/>
</dbReference>